<keyword evidence="3" id="KW-1185">Reference proteome</keyword>
<proteinExistence type="predicted"/>
<dbReference type="InterPro" id="IPR037177">
    <property type="entry name" value="DLC_sf"/>
</dbReference>
<gene>
    <name evidence="2" type="primary">WBGene00108187</name>
</gene>
<dbReference type="CDD" id="cd21450">
    <property type="entry name" value="DLC-like_DYNLL1-like"/>
    <property type="match status" value="1"/>
</dbReference>
<accession>A0A2A6C1Y1</accession>
<evidence type="ECO:0000313" key="2">
    <source>
        <dbReference type="EnsemblMetazoa" id="PPA18633.1"/>
    </source>
</evidence>
<dbReference type="SMART" id="SM01375">
    <property type="entry name" value="Dynein_light"/>
    <property type="match status" value="1"/>
</dbReference>
<dbReference type="PANTHER" id="PTHR11886:SF113">
    <property type="entry name" value="DYNEIN LIGHT CHAIN 2, CYTOPLASMIC"/>
    <property type="match status" value="1"/>
</dbReference>
<feature type="compositionally biased region" description="Polar residues" evidence="1">
    <location>
        <begin position="75"/>
        <end position="89"/>
    </location>
</feature>
<protein>
    <submittedName>
        <fullName evidence="2">Uncharacterized protein</fullName>
    </submittedName>
</protein>
<dbReference type="InterPro" id="IPR001372">
    <property type="entry name" value="Dynein_light_chain_typ-1/2"/>
</dbReference>
<dbReference type="AlphaFoldDB" id="A0A2A6C1Y1"/>
<dbReference type="GO" id="GO:0005868">
    <property type="term" value="C:cytoplasmic dynein complex"/>
    <property type="evidence" value="ECO:0000318"/>
    <property type="project" value="GO_Central"/>
</dbReference>
<name>A0A2A6C1Y1_PRIPA</name>
<dbReference type="EnsemblMetazoa" id="PPA18633.1">
    <property type="protein sequence ID" value="PPA18633.1"/>
    <property type="gene ID" value="WBGene00108187"/>
</dbReference>
<dbReference type="GO" id="GO:0007017">
    <property type="term" value="P:microtubule-based process"/>
    <property type="evidence" value="ECO:0007669"/>
    <property type="project" value="InterPro"/>
</dbReference>
<dbReference type="Proteomes" id="UP000005239">
    <property type="component" value="Unassembled WGS sequence"/>
</dbReference>
<organism evidence="2 3">
    <name type="scientific">Pristionchus pacificus</name>
    <name type="common">Parasitic nematode worm</name>
    <dbReference type="NCBI Taxonomy" id="54126"/>
    <lineage>
        <taxon>Eukaryota</taxon>
        <taxon>Metazoa</taxon>
        <taxon>Ecdysozoa</taxon>
        <taxon>Nematoda</taxon>
        <taxon>Chromadorea</taxon>
        <taxon>Rhabditida</taxon>
        <taxon>Rhabditina</taxon>
        <taxon>Diplogasteromorpha</taxon>
        <taxon>Diplogasteroidea</taxon>
        <taxon>Neodiplogasteridae</taxon>
        <taxon>Pristionchus</taxon>
    </lineage>
</organism>
<reference evidence="2" key="2">
    <citation type="submission" date="2022-06" db="UniProtKB">
        <authorList>
            <consortium name="EnsemblMetazoa"/>
        </authorList>
    </citation>
    <scope>IDENTIFICATION</scope>
    <source>
        <strain evidence="2">PS312</strain>
    </source>
</reference>
<dbReference type="Pfam" id="PF01221">
    <property type="entry name" value="Dynein_light"/>
    <property type="match status" value="1"/>
</dbReference>
<dbReference type="GO" id="GO:0045505">
    <property type="term" value="F:dynein intermediate chain binding"/>
    <property type="evidence" value="ECO:0000318"/>
    <property type="project" value="GO_Central"/>
</dbReference>
<evidence type="ECO:0000256" key="1">
    <source>
        <dbReference type="SAM" id="MobiDB-lite"/>
    </source>
</evidence>
<dbReference type="Gene3D" id="3.30.740.10">
    <property type="entry name" value="Protein Inhibitor Of Neuronal Nitric Oxide Synthase"/>
    <property type="match status" value="1"/>
</dbReference>
<reference evidence="3" key="1">
    <citation type="journal article" date="2008" name="Nat. Genet.">
        <title>The Pristionchus pacificus genome provides a unique perspective on nematode lifestyle and parasitism.</title>
        <authorList>
            <person name="Dieterich C."/>
            <person name="Clifton S.W."/>
            <person name="Schuster L.N."/>
            <person name="Chinwalla A."/>
            <person name="Delehaunty K."/>
            <person name="Dinkelacker I."/>
            <person name="Fulton L."/>
            <person name="Fulton R."/>
            <person name="Godfrey J."/>
            <person name="Minx P."/>
            <person name="Mitreva M."/>
            <person name="Roeseler W."/>
            <person name="Tian H."/>
            <person name="Witte H."/>
            <person name="Yang S.P."/>
            <person name="Wilson R.K."/>
            <person name="Sommer R.J."/>
        </authorList>
    </citation>
    <scope>NUCLEOTIDE SEQUENCE [LARGE SCALE GENOMIC DNA]</scope>
    <source>
        <strain evidence="3">PS312</strain>
    </source>
</reference>
<sequence length="229" mass="25920">MSVFIRRRQNESIRTHEKNHFIPLDSQLSLNQFQSIVISMEASTNSSSAQSPSPTPTNSSYPRKTKIVPSEDKSTSANTSTETTPSTDPIDNVELGGEDDDEDEEIKRLEEVMSRPSRRRVDVISSTMNPMVEQLVADAAVIAVNKFDVEKEYCRYIKQYLDIHIGPYFHCICGRKFGAYVSASSSWSFCFRIEQYTFLVFRSNDTPLISRTVSESSESRSSNSHKSFS</sequence>
<feature type="region of interest" description="Disordered" evidence="1">
    <location>
        <begin position="43"/>
        <end position="104"/>
    </location>
</feature>
<dbReference type="SUPFAM" id="SSF54648">
    <property type="entry name" value="DLC"/>
    <property type="match status" value="1"/>
</dbReference>
<dbReference type="PANTHER" id="PTHR11886">
    <property type="entry name" value="DYNEIN LIGHT CHAIN"/>
    <property type="match status" value="1"/>
</dbReference>
<feature type="compositionally biased region" description="Low complexity" evidence="1">
    <location>
        <begin position="43"/>
        <end position="60"/>
    </location>
</feature>
<evidence type="ECO:0000313" key="3">
    <source>
        <dbReference type="Proteomes" id="UP000005239"/>
    </source>
</evidence>
<accession>A0A8R1UCB2</accession>